<keyword evidence="2" id="KW-1185">Reference proteome</keyword>
<gene>
    <name evidence="1" type="ORF">Pcinc_003186</name>
</gene>
<reference evidence="1" key="1">
    <citation type="submission" date="2023-10" db="EMBL/GenBank/DDBJ databases">
        <title>Genome assemblies of two species of porcelain crab, Petrolisthes cinctipes and Petrolisthes manimaculis (Anomura: Porcellanidae).</title>
        <authorList>
            <person name="Angst P."/>
        </authorList>
    </citation>
    <scope>NUCLEOTIDE SEQUENCE</scope>
    <source>
        <strain evidence="1">PB745_01</strain>
        <tissue evidence="1">Gill</tissue>
    </source>
</reference>
<dbReference type="AlphaFoldDB" id="A0AAE1GI91"/>
<dbReference type="GO" id="GO:0071897">
    <property type="term" value="P:DNA biosynthetic process"/>
    <property type="evidence" value="ECO:0007669"/>
    <property type="project" value="UniProtKB-ARBA"/>
</dbReference>
<evidence type="ECO:0000313" key="2">
    <source>
        <dbReference type="Proteomes" id="UP001286313"/>
    </source>
</evidence>
<dbReference type="Gene3D" id="3.10.10.10">
    <property type="entry name" value="HIV Type 1 Reverse Transcriptase, subunit A, domain 1"/>
    <property type="match status" value="1"/>
</dbReference>
<evidence type="ECO:0000313" key="1">
    <source>
        <dbReference type="EMBL" id="KAK3893007.1"/>
    </source>
</evidence>
<organism evidence="1 2">
    <name type="scientific">Petrolisthes cinctipes</name>
    <name type="common">Flat porcelain crab</name>
    <dbReference type="NCBI Taxonomy" id="88211"/>
    <lineage>
        <taxon>Eukaryota</taxon>
        <taxon>Metazoa</taxon>
        <taxon>Ecdysozoa</taxon>
        <taxon>Arthropoda</taxon>
        <taxon>Crustacea</taxon>
        <taxon>Multicrustacea</taxon>
        <taxon>Malacostraca</taxon>
        <taxon>Eumalacostraca</taxon>
        <taxon>Eucarida</taxon>
        <taxon>Decapoda</taxon>
        <taxon>Pleocyemata</taxon>
        <taxon>Anomura</taxon>
        <taxon>Galatheoidea</taxon>
        <taxon>Porcellanidae</taxon>
        <taxon>Petrolisthes</taxon>
    </lineage>
</organism>
<proteinExistence type="predicted"/>
<comment type="caution">
    <text evidence="1">The sequence shown here is derived from an EMBL/GenBank/DDBJ whole genome shotgun (WGS) entry which is preliminary data.</text>
</comment>
<dbReference type="Proteomes" id="UP001286313">
    <property type="component" value="Unassembled WGS sequence"/>
</dbReference>
<dbReference type="Gene3D" id="3.30.70.270">
    <property type="match status" value="1"/>
</dbReference>
<protein>
    <submittedName>
        <fullName evidence="1">Uncharacterized protein</fullName>
    </submittedName>
</protein>
<dbReference type="InterPro" id="IPR043128">
    <property type="entry name" value="Rev_trsase/Diguanyl_cyclase"/>
</dbReference>
<dbReference type="EMBL" id="JAWQEG010000237">
    <property type="protein sequence ID" value="KAK3893007.1"/>
    <property type="molecule type" value="Genomic_DNA"/>
</dbReference>
<dbReference type="SUPFAM" id="SSF56672">
    <property type="entry name" value="DNA/RNA polymerases"/>
    <property type="match status" value="1"/>
</dbReference>
<sequence>MRPGSSLDNDPIIAAGDTPQVQPQLYLPCVSEWSSPVILQPKFDGMAHFYIDIRKVTTLTKANTYPLPRLEDRIDHVEVAKCIT</sequence>
<name>A0AAE1GI91_PETCI</name>
<dbReference type="InterPro" id="IPR043502">
    <property type="entry name" value="DNA/RNA_pol_sf"/>
</dbReference>
<accession>A0AAE1GI91</accession>